<evidence type="ECO:0000256" key="5">
    <source>
        <dbReference type="ARBA" id="ARBA00022946"/>
    </source>
</evidence>
<dbReference type="GO" id="GO:0005759">
    <property type="term" value="C:mitochondrial matrix"/>
    <property type="evidence" value="ECO:0007669"/>
    <property type="project" value="UniProtKB-SubCell"/>
</dbReference>
<comment type="function">
    <text evidence="8">Assembly factor required for Rieske Fe-S protein RIP1 incorporation into the cytochrome b-c1 (CIII) complex. Functions as a chaperone, binding to this subunit within the mitochondrial matrix and stabilizing it prior to its translocation and insertion into the late CIII dimeric intermediate within the mitochondrial inner membrane. Modulates the mitochondrial matrix zinc pool.</text>
</comment>
<dbReference type="GO" id="GO:0044183">
    <property type="term" value="F:protein folding chaperone"/>
    <property type="evidence" value="ECO:0007669"/>
    <property type="project" value="TreeGrafter"/>
</dbReference>
<evidence type="ECO:0000256" key="3">
    <source>
        <dbReference type="ARBA" id="ARBA00011589"/>
    </source>
</evidence>
<dbReference type="PANTHER" id="PTHR46749">
    <property type="entry name" value="COMPLEX III ASSEMBLY FACTOR LYRM7"/>
    <property type="match status" value="1"/>
</dbReference>
<keyword evidence="6" id="KW-0496">Mitochondrion</keyword>
<evidence type="ECO:0000256" key="7">
    <source>
        <dbReference type="ARBA" id="ARBA00023186"/>
    </source>
</evidence>
<dbReference type="GO" id="GO:0034551">
    <property type="term" value="P:mitochondrial respiratory chain complex III assembly"/>
    <property type="evidence" value="ECO:0007669"/>
    <property type="project" value="InterPro"/>
</dbReference>
<evidence type="ECO:0000313" key="10">
    <source>
        <dbReference type="Proteomes" id="UP000275078"/>
    </source>
</evidence>
<protein>
    <recommendedName>
        <fullName evidence="4">Mitochondrial zinc maintenance protein 1, mitochondrial</fullName>
    </recommendedName>
</protein>
<proteinExistence type="inferred from homology"/>
<accession>A0A3N4HNW5</accession>
<comment type="similarity">
    <text evidence="2">Belongs to the complex I LYR family. MZM1 subfamily.</text>
</comment>
<dbReference type="Proteomes" id="UP000275078">
    <property type="component" value="Unassembled WGS sequence"/>
</dbReference>
<dbReference type="OrthoDB" id="529194at2759"/>
<comment type="subcellular location">
    <subcellularLocation>
        <location evidence="1">Mitochondrion matrix</location>
    </subcellularLocation>
</comment>
<dbReference type="EMBL" id="ML119762">
    <property type="protein sequence ID" value="RPA75515.1"/>
    <property type="molecule type" value="Genomic_DNA"/>
</dbReference>
<organism evidence="9 10">
    <name type="scientific">Ascobolus immersus RN42</name>
    <dbReference type="NCBI Taxonomy" id="1160509"/>
    <lineage>
        <taxon>Eukaryota</taxon>
        <taxon>Fungi</taxon>
        <taxon>Dikarya</taxon>
        <taxon>Ascomycota</taxon>
        <taxon>Pezizomycotina</taxon>
        <taxon>Pezizomycetes</taxon>
        <taxon>Pezizales</taxon>
        <taxon>Ascobolaceae</taxon>
        <taxon>Ascobolus</taxon>
    </lineage>
</organism>
<reference evidence="9 10" key="1">
    <citation type="journal article" date="2018" name="Nat. Ecol. Evol.">
        <title>Pezizomycetes genomes reveal the molecular basis of ectomycorrhizal truffle lifestyle.</title>
        <authorList>
            <person name="Murat C."/>
            <person name="Payen T."/>
            <person name="Noel B."/>
            <person name="Kuo A."/>
            <person name="Morin E."/>
            <person name="Chen J."/>
            <person name="Kohler A."/>
            <person name="Krizsan K."/>
            <person name="Balestrini R."/>
            <person name="Da Silva C."/>
            <person name="Montanini B."/>
            <person name="Hainaut M."/>
            <person name="Levati E."/>
            <person name="Barry K.W."/>
            <person name="Belfiori B."/>
            <person name="Cichocki N."/>
            <person name="Clum A."/>
            <person name="Dockter R.B."/>
            <person name="Fauchery L."/>
            <person name="Guy J."/>
            <person name="Iotti M."/>
            <person name="Le Tacon F."/>
            <person name="Lindquist E.A."/>
            <person name="Lipzen A."/>
            <person name="Malagnac F."/>
            <person name="Mello A."/>
            <person name="Molinier V."/>
            <person name="Miyauchi S."/>
            <person name="Poulain J."/>
            <person name="Riccioni C."/>
            <person name="Rubini A."/>
            <person name="Sitrit Y."/>
            <person name="Splivallo R."/>
            <person name="Traeger S."/>
            <person name="Wang M."/>
            <person name="Zifcakova L."/>
            <person name="Wipf D."/>
            <person name="Zambonelli A."/>
            <person name="Paolocci F."/>
            <person name="Nowrousian M."/>
            <person name="Ottonello S."/>
            <person name="Baldrian P."/>
            <person name="Spatafora J.W."/>
            <person name="Henrissat B."/>
            <person name="Nagy L.G."/>
            <person name="Aury J.M."/>
            <person name="Wincker P."/>
            <person name="Grigoriev I.V."/>
            <person name="Bonfante P."/>
            <person name="Martin F.M."/>
        </authorList>
    </citation>
    <scope>NUCLEOTIDE SEQUENCE [LARGE SCALE GENOMIC DNA]</scope>
    <source>
        <strain evidence="9 10">RN42</strain>
    </source>
</reference>
<dbReference type="PANTHER" id="PTHR46749:SF1">
    <property type="entry name" value="COMPLEX III ASSEMBLY FACTOR LYRM7"/>
    <property type="match status" value="1"/>
</dbReference>
<keyword evidence="10" id="KW-1185">Reference proteome</keyword>
<evidence type="ECO:0000256" key="1">
    <source>
        <dbReference type="ARBA" id="ARBA00004305"/>
    </source>
</evidence>
<dbReference type="InterPro" id="IPR045298">
    <property type="entry name" value="Complex1_LYR_LYRM7"/>
</dbReference>
<name>A0A3N4HNW5_ASCIM</name>
<dbReference type="InterPro" id="IPR050435">
    <property type="entry name" value="MZM1/LYRM7"/>
</dbReference>
<gene>
    <name evidence="9" type="ORF">BJ508DRAFT_418089</name>
</gene>
<evidence type="ECO:0000256" key="2">
    <source>
        <dbReference type="ARBA" id="ARBA00009949"/>
    </source>
</evidence>
<evidence type="ECO:0000256" key="4">
    <source>
        <dbReference type="ARBA" id="ARBA00015108"/>
    </source>
</evidence>
<comment type="subunit">
    <text evidence="3">Interacts with RIP1.</text>
</comment>
<evidence type="ECO:0000256" key="8">
    <source>
        <dbReference type="ARBA" id="ARBA00025268"/>
    </source>
</evidence>
<evidence type="ECO:0000313" key="9">
    <source>
        <dbReference type="EMBL" id="RPA75515.1"/>
    </source>
</evidence>
<sequence>MSVAPLHAYRHLLKAASIAFHGDLPVLAAARARAREAFEQNRTLDSSAPEVVDGVKHAEEVAQFLRANVVQGEKKEDGLYRLRIHDDVERGDNDDIKKKVGTRDIGAAGKGHGTFKCCSEK</sequence>
<dbReference type="AlphaFoldDB" id="A0A3N4HNW5"/>
<keyword evidence="5" id="KW-0809">Transit peptide</keyword>
<dbReference type="CDD" id="cd20267">
    <property type="entry name" value="Complex1_LYR_LYRM7"/>
    <property type="match status" value="1"/>
</dbReference>
<keyword evidence="7" id="KW-0143">Chaperone</keyword>
<dbReference type="STRING" id="1160509.A0A3N4HNW5"/>
<evidence type="ECO:0000256" key="6">
    <source>
        <dbReference type="ARBA" id="ARBA00023128"/>
    </source>
</evidence>